<gene>
    <name evidence="2" type="ORF">SDC9_129869</name>
</gene>
<protein>
    <submittedName>
        <fullName evidence="2">Uncharacterized protein</fullName>
    </submittedName>
</protein>
<reference evidence="2" key="1">
    <citation type="submission" date="2019-08" db="EMBL/GenBank/DDBJ databases">
        <authorList>
            <person name="Kucharzyk K."/>
            <person name="Murdoch R.W."/>
            <person name="Higgins S."/>
            <person name="Loffler F."/>
        </authorList>
    </citation>
    <scope>NUCLEOTIDE SEQUENCE</scope>
</reference>
<evidence type="ECO:0000313" key="2">
    <source>
        <dbReference type="EMBL" id="MPM82807.1"/>
    </source>
</evidence>
<feature type="region of interest" description="Disordered" evidence="1">
    <location>
        <begin position="1"/>
        <end position="26"/>
    </location>
</feature>
<evidence type="ECO:0000256" key="1">
    <source>
        <dbReference type="SAM" id="MobiDB-lite"/>
    </source>
</evidence>
<sequence>MKHKSQVSPAALHWQQEPTGHCPTGQAEVTYGEAASREVWNIPLEKRMHNTWDQTFGNTKPILWMERIHILQPYGTTGTEASGMPT</sequence>
<name>A0A645D0U6_9ZZZZ</name>
<accession>A0A645D0U6</accession>
<dbReference type="EMBL" id="VSSQ01031775">
    <property type="protein sequence ID" value="MPM82807.1"/>
    <property type="molecule type" value="Genomic_DNA"/>
</dbReference>
<dbReference type="AlphaFoldDB" id="A0A645D0U6"/>
<comment type="caution">
    <text evidence="2">The sequence shown here is derived from an EMBL/GenBank/DDBJ whole genome shotgun (WGS) entry which is preliminary data.</text>
</comment>
<proteinExistence type="predicted"/>
<organism evidence="2">
    <name type="scientific">bioreactor metagenome</name>
    <dbReference type="NCBI Taxonomy" id="1076179"/>
    <lineage>
        <taxon>unclassified sequences</taxon>
        <taxon>metagenomes</taxon>
        <taxon>ecological metagenomes</taxon>
    </lineage>
</organism>